<dbReference type="PANTHER" id="PTHR43133:SF46">
    <property type="entry name" value="RNA POLYMERASE SIGMA-70 FACTOR ECF SUBFAMILY"/>
    <property type="match status" value="1"/>
</dbReference>
<dbReference type="NCBIfam" id="TIGR02937">
    <property type="entry name" value="sigma70-ECF"/>
    <property type="match status" value="1"/>
</dbReference>
<dbReference type="InterPro" id="IPR039425">
    <property type="entry name" value="RNA_pol_sigma-70-like"/>
</dbReference>
<evidence type="ECO:0000256" key="4">
    <source>
        <dbReference type="ARBA" id="ARBA00023163"/>
    </source>
</evidence>
<proteinExistence type="inferred from homology"/>
<dbReference type="KEGG" id="sphe:GFH32_14220"/>
<evidence type="ECO:0000256" key="2">
    <source>
        <dbReference type="ARBA" id="ARBA00023015"/>
    </source>
</evidence>
<dbReference type="InterPro" id="IPR007627">
    <property type="entry name" value="RNA_pol_sigma70_r2"/>
</dbReference>
<dbReference type="PANTHER" id="PTHR43133">
    <property type="entry name" value="RNA POLYMERASE ECF-TYPE SIGMA FACTO"/>
    <property type="match status" value="1"/>
</dbReference>
<evidence type="ECO:0000256" key="1">
    <source>
        <dbReference type="ARBA" id="ARBA00010641"/>
    </source>
</evidence>
<dbReference type="InterPro" id="IPR013249">
    <property type="entry name" value="RNA_pol_sigma70_r4_t2"/>
</dbReference>
<dbReference type="InterPro" id="IPR036388">
    <property type="entry name" value="WH-like_DNA-bd_sf"/>
</dbReference>
<evidence type="ECO:0000256" key="3">
    <source>
        <dbReference type="ARBA" id="ARBA00023082"/>
    </source>
</evidence>
<organism evidence="7 8">
    <name type="scientific">Sphingobacterium zhuxiongii</name>
    <dbReference type="NCBI Taxonomy" id="2662364"/>
    <lineage>
        <taxon>Bacteria</taxon>
        <taxon>Pseudomonadati</taxon>
        <taxon>Bacteroidota</taxon>
        <taxon>Sphingobacteriia</taxon>
        <taxon>Sphingobacteriales</taxon>
        <taxon>Sphingobacteriaceae</taxon>
        <taxon>Sphingobacterium</taxon>
    </lineage>
</organism>
<gene>
    <name evidence="7" type="ORF">GFH32_14220</name>
</gene>
<dbReference type="Pfam" id="PF08281">
    <property type="entry name" value="Sigma70_r4_2"/>
    <property type="match status" value="1"/>
</dbReference>
<reference evidence="7 8" key="1">
    <citation type="submission" date="2019-10" db="EMBL/GenBank/DDBJ databases">
        <authorList>
            <person name="Dong K."/>
        </authorList>
    </citation>
    <scope>NUCLEOTIDE SEQUENCE [LARGE SCALE GENOMIC DNA]</scope>
    <source>
        <strain evidence="8">dk4302</strain>
    </source>
</reference>
<evidence type="ECO:0000259" key="6">
    <source>
        <dbReference type="Pfam" id="PF08281"/>
    </source>
</evidence>
<dbReference type="SUPFAM" id="SSF88659">
    <property type="entry name" value="Sigma3 and sigma4 domains of RNA polymerase sigma factors"/>
    <property type="match status" value="1"/>
</dbReference>
<dbReference type="GO" id="GO:0016987">
    <property type="term" value="F:sigma factor activity"/>
    <property type="evidence" value="ECO:0007669"/>
    <property type="project" value="UniProtKB-KW"/>
</dbReference>
<keyword evidence="8" id="KW-1185">Reference proteome</keyword>
<dbReference type="CDD" id="cd06171">
    <property type="entry name" value="Sigma70_r4"/>
    <property type="match status" value="1"/>
</dbReference>
<dbReference type="SUPFAM" id="SSF88946">
    <property type="entry name" value="Sigma2 domain of RNA polymerase sigma factors"/>
    <property type="match status" value="1"/>
</dbReference>
<name>A0A5Q0QH80_9SPHI</name>
<comment type="similarity">
    <text evidence="1">Belongs to the sigma-70 factor family. ECF subfamily.</text>
</comment>
<evidence type="ECO:0000313" key="7">
    <source>
        <dbReference type="EMBL" id="QGA27398.1"/>
    </source>
</evidence>
<dbReference type="GO" id="GO:0006352">
    <property type="term" value="P:DNA-templated transcription initiation"/>
    <property type="evidence" value="ECO:0007669"/>
    <property type="project" value="InterPro"/>
</dbReference>
<accession>A0A5Q0QH80</accession>
<dbReference type="Gene3D" id="1.10.1740.10">
    <property type="match status" value="1"/>
</dbReference>
<dbReference type="GO" id="GO:0003677">
    <property type="term" value="F:DNA binding"/>
    <property type="evidence" value="ECO:0007669"/>
    <property type="project" value="InterPro"/>
</dbReference>
<dbReference type="Pfam" id="PF04542">
    <property type="entry name" value="Sigma70_r2"/>
    <property type="match status" value="1"/>
</dbReference>
<evidence type="ECO:0000259" key="5">
    <source>
        <dbReference type="Pfam" id="PF04542"/>
    </source>
</evidence>
<dbReference type="InterPro" id="IPR013324">
    <property type="entry name" value="RNA_pol_sigma_r3/r4-like"/>
</dbReference>
<keyword evidence="2" id="KW-0805">Transcription regulation</keyword>
<dbReference type="InterPro" id="IPR014284">
    <property type="entry name" value="RNA_pol_sigma-70_dom"/>
</dbReference>
<keyword evidence="3" id="KW-0731">Sigma factor</keyword>
<dbReference type="RefSeq" id="WP_153512235.1">
    <property type="nucleotide sequence ID" value="NZ_CP045652.1"/>
</dbReference>
<protein>
    <submittedName>
        <fullName evidence="7">Sigma-70 family RNA polymerase sigma factor</fullName>
    </submittedName>
</protein>
<dbReference type="Gene3D" id="1.10.10.10">
    <property type="entry name" value="Winged helix-like DNA-binding domain superfamily/Winged helix DNA-binding domain"/>
    <property type="match status" value="1"/>
</dbReference>
<keyword evidence="4" id="KW-0804">Transcription</keyword>
<evidence type="ECO:0000313" key="8">
    <source>
        <dbReference type="Proteomes" id="UP000326921"/>
    </source>
</evidence>
<feature type="domain" description="RNA polymerase sigma-70 region 2" evidence="5">
    <location>
        <begin position="25"/>
        <end position="84"/>
    </location>
</feature>
<feature type="domain" description="RNA polymerase sigma factor 70 region 4 type 2" evidence="6">
    <location>
        <begin position="125"/>
        <end position="171"/>
    </location>
</feature>
<dbReference type="Proteomes" id="UP000326921">
    <property type="component" value="Chromosome"/>
</dbReference>
<dbReference type="EMBL" id="CP045652">
    <property type="protein sequence ID" value="QGA27398.1"/>
    <property type="molecule type" value="Genomic_DNA"/>
</dbReference>
<dbReference type="AlphaFoldDB" id="A0A5Q0QH80"/>
<sequence length="193" mass="22437">MRPSSVPLSDLRAGKEAGLNFYMSKYGSSLRFFAYSIVKDKGAAEEIVSDSFYKLWKGRERTKTEVNVRAFLYLSTRNACYDYVDLQVNKIKHDPDALEHLIQPDQDLEAQIIYNELVNQISIELEKLPETQAKVFRMSYLEGLDTQEICDVLHTTPNTVYFAKSKAIQALKEIFKEKNLKYYSLFLFFMLNK</sequence>
<dbReference type="InterPro" id="IPR013325">
    <property type="entry name" value="RNA_pol_sigma_r2"/>
</dbReference>